<evidence type="ECO:0000256" key="1">
    <source>
        <dbReference type="SAM" id="SignalP"/>
    </source>
</evidence>
<reference evidence="2" key="1">
    <citation type="submission" date="2022-07" db="EMBL/GenBank/DDBJ databases">
        <title>Chromosome-level genome of Muraenolepis orangiensis.</title>
        <authorList>
            <person name="Kim J."/>
        </authorList>
    </citation>
    <scope>NUCLEOTIDE SEQUENCE</scope>
    <source>
        <strain evidence="2">KU_S4_2022</strain>
        <tissue evidence="2">Muscle</tissue>
    </source>
</reference>
<evidence type="ECO:0008006" key="4">
    <source>
        <dbReference type="Google" id="ProtNLM"/>
    </source>
</evidence>
<organism evidence="2 3">
    <name type="scientific">Muraenolepis orangiensis</name>
    <name type="common">Patagonian moray cod</name>
    <dbReference type="NCBI Taxonomy" id="630683"/>
    <lineage>
        <taxon>Eukaryota</taxon>
        <taxon>Metazoa</taxon>
        <taxon>Chordata</taxon>
        <taxon>Craniata</taxon>
        <taxon>Vertebrata</taxon>
        <taxon>Euteleostomi</taxon>
        <taxon>Actinopterygii</taxon>
        <taxon>Neopterygii</taxon>
        <taxon>Teleostei</taxon>
        <taxon>Neoteleostei</taxon>
        <taxon>Acanthomorphata</taxon>
        <taxon>Zeiogadaria</taxon>
        <taxon>Gadariae</taxon>
        <taxon>Gadiformes</taxon>
        <taxon>Muraenolepidoidei</taxon>
        <taxon>Muraenolepididae</taxon>
        <taxon>Muraenolepis</taxon>
    </lineage>
</organism>
<keyword evidence="3" id="KW-1185">Reference proteome</keyword>
<keyword evidence="1" id="KW-0732">Signal</keyword>
<feature type="signal peptide" evidence="1">
    <location>
        <begin position="1"/>
        <end position="29"/>
    </location>
</feature>
<feature type="chain" id="PRO_5040226275" description="Secreted protein" evidence="1">
    <location>
        <begin position="30"/>
        <end position="87"/>
    </location>
</feature>
<dbReference type="Proteomes" id="UP001148018">
    <property type="component" value="Unassembled WGS sequence"/>
</dbReference>
<proteinExistence type="predicted"/>
<dbReference type="AlphaFoldDB" id="A0A9Q0ITG5"/>
<protein>
    <recommendedName>
        <fullName evidence="4">Secreted protein</fullName>
    </recommendedName>
</protein>
<name>A0A9Q0ITG5_9TELE</name>
<comment type="caution">
    <text evidence="2">The sequence shown here is derived from an EMBL/GenBank/DDBJ whole genome shotgun (WGS) entry which is preliminary data.</text>
</comment>
<evidence type="ECO:0000313" key="3">
    <source>
        <dbReference type="Proteomes" id="UP001148018"/>
    </source>
</evidence>
<sequence>MGLYRDVSRATGQVMRAAVLLLLLQEVQTRAHLGSAGNKPMKGNGQPTYGISSSPRLILIFLNILLLTPPHLPHPSDPDPSSSSSPI</sequence>
<dbReference type="EMBL" id="JANIIK010000040">
    <property type="protein sequence ID" value="KAJ3608516.1"/>
    <property type="molecule type" value="Genomic_DNA"/>
</dbReference>
<evidence type="ECO:0000313" key="2">
    <source>
        <dbReference type="EMBL" id="KAJ3608516.1"/>
    </source>
</evidence>
<accession>A0A9Q0ITG5</accession>
<gene>
    <name evidence="2" type="ORF">NHX12_025563</name>
</gene>